<reference evidence="3 4" key="1">
    <citation type="submission" date="2015-05" db="EMBL/GenBank/DDBJ databases">
        <authorList>
            <person name="Tang B."/>
            <person name="Yu Y."/>
        </authorList>
    </citation>
    <scope>NUCLEOTIDE SEQUENCE [LARGE SCALE GENOMIC DNA]</scope>
    <source>
        <strain evidence="3 4">DSM 7029</strain>
    </source>
</reference>
<dbReference type="PATRIC" id="fig|413882.6.peg.893"/>
<sequence length="303" mass="32598">MTVTLTPLPVLDAALGAGWSVQPLNASGFCRTWRAQRKGSALFVKAVPPPRADVLEAEADGLAALAATGAVRVPDVAYCGAADASGAVVLALEWLELRPADAGFGPRLGRAVAALHDAPCPGEGRYGWRRDNRIGATLQSNRWSEQGGVSGWIDFWGRERLNALARRLAEQDGSADLVRAVAAVVARLPAFFADGYQPRPALIHGDLWSGNWGLLPDGTPVLYDPAVSCSDPEAELAMMELFGHPPPGFWEAYREVRAVHAGYAQRRGLYQLYHVLNHALMFGGGYRRQALALAQQLVQQVGR</sequence>
<evidence type="ECO:0000256" key="1">
    <source>
        <dbReference type="ARBA" id="ARBA00009460"/>
    </source>
</evidence>
<comment type="similarity">
    <text evidence="1 2">Belongs to the fructosamine kinase family.</text>
</comment>
<dbReference type="PIRSF" id="PIRSF006221">
    <property type="entry name" value="Ketosamine-3-kinase"/>
    <property type="match status" value="1"/>
</dbReference>
<proteinExistence type="inferred from homology"/>
<accession>A0A0G3BHR7</accession>
<dbReference type="InterPro" id="IPR016477">
    <property type="entry name" value="Fructo-/Ketosamine-3-kinase"/>
</dbReference>
<evidence type="ECO:0000313" key="4">
    <source>
        <dbReference type="Proteomes" id="UP000035352"/>
    </source>
</evidence>
<evidence type="ECO:0000256" key="2">
    <source>
        <dbReference type="PIRNR" id="PIRNR006221"/>
    </source>
</evidence>
<dbReference type="KEGG" id="pbh:AAW51_0842"/>
<dbReference type="GO" id="GO:0016301">
    <property type="term" value="F:kinase activity"/>
    <property type="evidence" value="ECO:0007669"/>
    <property type="project" value="UniProtKB-UniRule"/>
</dbReference>
<dbReference type="Pfam" id="PF03881">
    <property type="entry name" value="Fructosamin_kin"/>
    <property type="match status" value="1"/>
</dbReference>
<dbReference type="STRING" id="413882.AAW51_0842"/>
<keyword evidence="2 3" id="KW-0808">Transferase</keyword>
<protein>
    <submittedName>
        <fullName evidence="3">Transferase</fullName>
    </submittedName>
</protein>
<name>A0A0G3BHR7_9BURK</name>
<dbReference type="PANTHER" id="PTHR12149:SF8">
    <property type="entry name" value="PROTEIN-RIBULOSAMINE 3-KINASE"/>
    <property type="match status" value="1"/>
</dbReference>
<dbReference type="EMBL" id="CP011371">
    <property type="protein sequence ID" value="AKJ27533.1"/>
    <property type="molecule type" value="Genomic_DNA"/>
</dbReference>
<keyword evidence="4" id="KW-1185">Reference proteome</keyword>
<keyword evidence="2" id="KW-0418">Kinase</keyword>
<dbReference type="Gene3D" id="3.30.200.20">
    <property type="entry name" value="Phosphorylase Kinase, domain 1"/>
    <property type="match status" value="1"/>
</dbReference>
<dbReference type="Gene3D" id="3.90.1200.10">
    <property type="match status" value="1"/>
</dbReference>
<organism evidence="3 4">
    <name type="scientific">Caldimonas brevitalea</name>
    <dbReference type="NCBI Taxonomy" id="413882"/>
    <lineage>
        <taxon>Bacteria</taxon>
        <taxon>Pseudomonadati</taxon>
        <taxon>Pseudomonadota</taxon>
        <taxon>Betaproteobacteria</taxon>
        <taxon>Burkholderiales</taxon>
        <taxon>Sphaerotilaceae</taxon>
        <taxon>Caldimonas</taxon>
    </lineage>
</organism>
<dbReference type="SUPFAM" id="SSF56112">
    <property type="entry name" value="Protein kinase-like (PK-like)"/>
    <property type="match status" value="1"/>
</dbReference>
<dbReference type="PANTHER" id="PTHR12149">
    <property type="entry name" value="FRUCTOSAMINE 3 KINASE-RELATED PROTEIN"/>
    <property type="match status" value="1"/>
</dbReference>
<dbReference type="OrthoDB" id="5291879at2"/>
<dbReference type="RefSeq" id="WP_047193595.1">
    <property type="nucleotide sequence ID" value="NZ_CP011371.1"/>
</dbReference>
<dbReference type="InterPro" id="IPR011009">
    <property type="entry name" value="Kinase-like_dom_sf"/>
</dbReference>
<dbReference type="AlphaFoldDB" id="A0A0G3BHR7"/>
<gene>
    <name evidence="3" type="ORF">AAW51_0842</name>
</gene>
<evidence type="ECO:0000313" key="3">
    <source>
        <dbReference type="EMBL" id="AKJ27533.1"/>
    </source>
</evidence>
<dbReference type="Proteomes" id="UP000035352">
    <property type="component" value="Chromosome"/>
</dbReference>